<dbReference type="PANTHER" id="PTHR43177">
    <property type="entry name" value="PROTEIN NRFC"/>
    <property type="match status" value="1"/>
</dbReference>
<feature type="domain" description="4Fe-4S ferredoxin-type" evidence="5">
    <location>
        <begin position="82"/>
        <end position="111"/>
    </location>
</feature>
<proteinExistence type="predicted"/>
<evidence type="ECO:0000313" key="7">
    <source>
        <dbReference type="Proteomes" id="UP000703590"/>
    </source>
</evidence>
<dbReference type="Pfam" id="PF13247">
    <property type="entry name" value="Fer4_11"/>
    <property type="match status" value="2"/>
</dbReference>
<dbReference type="CDD" id="cd10551">
    <property type="entry name" value="PsrB"/>
    <property type="match status" value="1"/>
</dbReference>
<dbReference type="SUPFAM" id="SSF54862">
    <property type="entry name" value="4Fe-4S ferredoxins"/>
    <property type="match status" value="1"/>
</dbReference>
<organism evidence="6 7">
    <name type="scientific">Sulfurospirillum tamanense</name>
    <dbReference type="NCBI Taxonomy" id="2813362"/>
    <lineage>
        <taxon>Bacteria</taxon>
        <taxon>Pseudomonadati</taxon>
        <taxon>Campylobacterota</taxon>
        <taxon>Epsilonproteobacteria</taxon>
        <taxon>Campylobacterales</taxon>
        <taxon>Sulfurospirillaceae</taxon>
        <taxon>Sulfurospirillum</taxon>
    </lineage>
</organism>
<protein>
    <submittedName>
        <fullName evidence="6">4Fe-4S dicluster domain-containing protein</fullName>
    </submittedName>
</protein>
<dbReference type="InterPro" id="IPR050954">
    <property type="entry name" value="ET_IronSulfur_Cluster-Binding"/>
</dbReference>
<dbReference type="Proteomes" id="UP000703590">
    <property type="component" value="Unassembled WGS sequence"/>
</dbReference>
<keyword evidence="2" id="KW-0479">Metal-binding</keyword>
<dbReference type="InterPro" id="IPR017896">
    <property type="entry name" value="4Fe4S_Fe-S-bd"/>
</dbReference>
<gene>
    <name evidence="6" type="ORF">JWV37_09165</name>
</gene>
<evidence type="ECO:0000256" key="3">
    <source>
        <dbReference type="ARBA" id="ARBA00023004"/>
    </source>
</evidence>
<accession>A0ABS2WTF4</accession>
<evidence type="ECO:0000256" key="2">
    <source>
        <dbReference type="ARBA" id="ARBA00022723"/>
    </source>
</evidence>
<dbReference type="PROSITE" id="PS51379">
    <property type="entry name" value="4FE4S_FER_2"/>
    <property type="match status" value="3"/>
</dbReference>
<feature type="domain" description="4Fe-4S ferredoxin-type" evidence="5">
    <location>
        <begin position="5"/>
        <end position="34"/>
    </location>
</feature>
<sequence length="238" mass="25735">MAKKYAMIIDLHQCVGCGACDLACKSENNTPEGINWAHHFTEMSGTFPKVTYKHVPTLCNHCEDAPCVRVCPTLAMHYGKDGLVTHDPSICIGCKSCMLADPYGVISYNPKDAFSDYTSDTSVAIKGGSFSKKELSDRTNAPFPNFNAARGANDYEAIRGKGAVEKCTFCDHRVEKGLAPACVVACPADARIFGDMNDAKSEVATILAANKPTVLLPEKGTKPKVFYVGNYSQGSYNR</sequence>
<keyword evidence="3" id="KW-0408">Iron</keyword>
<dbReference type="PANTHER" id="PTHR43177:SF3">
    <property type="entry name" value="PROTEIN NRFC HOMOLOG"/>
    <property type="match status" value="1"/>
</dbReference>
<evidence type="ECO:0000313" key="6">
    <source>
        <dbReference type="EMBL" id="MBN2964947.1"/>
    </source>
</evidence>
<dbReference type="RefSeq" id="WP_205459497.1">
    <property type="nucleotide sequence ID" value="NZ_JAFHKK010000020.1"/>
</dbReference>
<dbReference type="Gene3D" id="3.30.70.20">
    <property type="match status" value="2"/>
</dbReference>
<keyword evidence="7" id="KW-1185">Reference proteome</keyword>
<evidence type="ECO:0000256" key="4">
    <source>
        <dbReference type="ARBA" id="ARBA00023014"/>
    </source>
</evidence>
<name>A0ABS2WTF4_9BACT</name>
<reference evidence="7" key="2">
    <citation type="submission" date="2021-02" db="EMBL/GenBank/DDBJ databases">
        <title>Sulfurospirillum tamanensis sp. nov.</title>
        <authorList>
            <person name="Merkel A.Y."/>
        </authorList>
    </citation>
    <scope>NUCLEOTIDE SEQUENCE [LARGE SCALE GENOMIC DNA]</scope>
    <source>
        <strain evidence="7">T05b</strain>
    </source>
</reference>
<evidence type="ECO:0000259" key="5">
    <source>
        <dbReference type="PROSITE" id="PS51379"/>
    </source>
</evidence>
<comment type="caution">
    <text evidence="6">The sequence shown here is derived from an EMBL/GenBank/DDBJ whole genome shotgun (WGS) entry which is preliminary data.</text>
</comment>
<keyword evidence="1" id="KW-0004">4Fe-4S</keyword>
<evidence type="ECO:0000256" key="1">
    <source>
        <dbReference type="ARBA" id="ARBA00022485"/>
    </source>
</evidence>
<reference evidence="6 7" key="3">
    <citation type="submission" date="2021-02" db="EMBL/GenBank/DDBJ databases">
        <authorList>
            <person name="Merkel A.Y."/>
        </authorList>
    </citation>
    <scope>NUCLEOTIDE SEQUENCE [LARGE SCALE GENOMIC DNA]</scope>
    <source>
        <strain evidence="6 7">T05b</strain>
    </source>
</reference>
<feature type="domain" description="4Fe-4S ferredoxin-type" evidence="5">
    <location>
        <begin position="50"/>
        <end position="81"/>
    </location>
</feature>
<keyword evidence="4" id="KW-0411">Iron-sulfur</keyword>
<dbReference type="EMBL" id="JAFHKK010000020">
    <property type="protein sequence ID" value="MBN2964947.1"/>
    <property type="molecule type" value="Genomic_DNA"/>
</dbReference>
<reference evidence="6 7" key="1">
    <citation type="submission" date="2021-02" db="EMBL/GenBank/DDBJ databases">
        <title>Sulfurospirillum tamanensis sp. nov.</title>
        <authorList>
            <person name="Frolova A."/>
            <person name="Merkel A."/>
            <person name="Slobodkin A."/>
        </authorList>
    </citation>
    <scope>NUCLEOTIDE SEQUENCE [LARGE SCALE GENOMIC DNA]</scope>
    <source>
        <strain evidence="6 7">T05b</strain>
    </source>
</reference>